<protein>
    <submittedName>
        <fullName evidence="5">Regulatory LuxR family protein</fullName>
    </submittedName>
</protein>
<evidence type="ECO:0000313" key="6">
    <source>
        <dbReference type="Proteomes" id="UP000226079"/>
    </source>
</evidence>
<keyword evidence="1" id="KW-0805">Transcription regulation</keyword>
<keyword evidence="3" id="KW-0804">Transcription</keyword>
<evidence type="ECO:0000256" key="1">
    <source>
        <dbReference type="ARBA" id="ARBA00023015"/>
    </source>
</evidence>
<dbReference type="InterPro" id="IPR000792">
    <property type="entry name" value="Tscrpt_reg_LuxR_C"/>
</dbReference>
<evidence type="ECO:0000259" key="4">
    <source>
        <dbReference type="PROSITE" id="PS50043"/>
    </source>
</evidence>
<dbReference type="SMART" id="SM00421">
    <property type="entry name" value="HTH_LUXR"/>
    <property type="match status" value="1"/>
</dbReference>
<feature type="domain" description="HTH luxR-type" evidence="4">
    <location>
        <begin position="579"/>
        <end position="644"/>
    </location>
</feature>
<gene>
    <name evidence="5" type="ORF">ATK74_2003</name>
</gene>
<dbReference type="Gene3D" id="1.10.10.10">
    <property type="entry name" value="Winged helix-like DNA-binding domain superfamily/Winged helix DNA-binding domain"/>
    <property type="match status" value="1"/>
</dbReference>
<dbReference type="InterPro" id="IPR036388">
    <property type="entry name" value="WH-like_DNA-bd_sf"/>
</dbReference>
<reference evidence="5 6" key="1">
    <citation type="submission" date="2017-10" db="EMBL/GenBank/DDBJ databases">
        <title>Sequencing the genomes of 1000 actinobacteria strains.</title>
        <authorList>
            <person name="Klenk H.-P."/>
        </authorList>
    </citation>
    <scope>NUCLEOTIDE SEQUENCE [LARGE SCALE GENOMIC DNA]</scope>
    <source>
        <strain evidence="5 6">DSM 15597</strain>
    </source>
</reference>
<accession>A0A2A9CSL2</accession>
<dbReference type="PROSITE" id="PS50043">
    <property type="entry name" value="HTH_LUXR_2"/>
    <property type="match status" value="1"/>
</dbReference>
<dbReference type="AlphaFoldDB" id="A0A2A9CSL2"/>
<dbReference type="Pfam" id="PF00196">
    <property type="entry name" value="GerE"/>
    <property type="match status" value="1"/>
</dbReference>
<dbReference type="PANTHER" id="PTHR44688:SF16">
    <property type="entry name" value="DNA-BINDING TRANSCRIPTIONAL ACTIVATOR DEVR_DOSR"/>
    <property type="match status" value="1"/>
</dbReference>
<proteinExistence type="predicted"/>
<dbReference type="SUPFAM" id="SSF46894">
    <property type="entry name" value="C-terminal effector domain of the bipartite response regulators"/>
    <property type="match status" value="1"/>
</dbReference>
<dbReference type="InterPro" id="IPR016032">
    <property type="entry name" value="Sig_transdc_resp-reg_C-effctor"/>
</dbReference>
<dbReference type="Proteomes" id="UP000226079">
    <property type="component" value="Unassembled WGS sequence"/>
</dbReference>
<dbReference type="GO" id="GO:0003677">
    <property type="term" value="F:DNA binding"/>
    <property type="evidence" value="ECO:0007669"/>
    <property type="project" value="UniProtKB-KW"/>
</dbReference>
<evidence type="ECO:0000313" key="5">
    <source>
        <dbReference type="EMBL" id="PFG17433.1"/>
    </source>
</evidence>
<dbReference type="PANTHER" id="PTHR44688">
    <property type="entry name" value="DNA-BINDING TRANSCRIPTIONAL ACTIVATOR DEVR_DOSR"/>
    <property type="match status" value="1"/>
</dbReference>
<dbReference type="CDD" id="cd06170">
    <property type="entry name" value="LuxR_C_like"/>
    <property type="match status" value="1"/>
</dbReference>
<dbReference type="GO" id="GO:0006355">
    <property type="term" value="P:regulation of DNA-templated transcription"/>
    <property type="evidence" value="ECO:0007669"/>
    <property type="project" value="InterPro"/>
</dbReference>
<evidence type="ECO:0000256" key="3">
    <source>
        <dbReference type="ARBA" id="ARBA00023163"/>
    </source>
</evidence>
<keyword evidence="2" id="KW-0238">DNA-binding</keyword>
<organism evidence="5 6">
    <name type="scientific">Propionicimonas paludicola</name>
    <dbReference type="NCBI Taxonomy" id="185243"/>
    <lineage>
        <taxon>Bacteria</taxon>
        <taxon>Bacillati</taxon>
        <taxon>Actinomycetota</taxon>
        <taxon>Actinomycetes</taxon>
        <taxon>Propionibacteriales</taxon>
        <taxon>Nocardioidaceae</taxon>
        <taxon>Propionicimonas</taxon>
    </lineage>
</organism>
<evidence type="ECO:0000256" key="2">
    <source>
        <dbReference type="ARBA" id="ARBA00023125"/>
    </source>
</evidence>
<dbReference type="RefSeq" id="WP_098460861.1">
    <property type="nucleotide sequence ID" value="NZ_PDJC01000001.1"/>
</dbReference>
<name>A0A2A9CSL2_9ACTN</name>
<keyword evidence="6" id="KW-1185">Reference proteome</keyword>
<comment type="caution">
    <text evidence="5">The sequence shown here is derived from an EMBL/GenBank/DDBJ whole genome shotgun (WGS) entry which is preliminary data.</text>
</comment>
<dbReference type="EMBL" id="PDJC01000001">
    <property type="protein sequence ID" value="PFG17433.1"/>
    <property type="molecule type" value="Genomic_DNA"/>
</dbReference>
<sequence>MKTDEVDPFAMHAVPRQRYFGSVDPSPAGDQLLGEASRLWSRITETSYRFLREALGARGPALDWLQYQLWLVSVGVAEPPAADGSLRVREPLTEGDTAEAAAAALLDHWLIERDPELAVDALCWARIRQDWTRMAEIWSAMIPSANWREPRVLTMLSKLPEQARREAPMLTVAWALAQADGLGQPAWERQVSRGLLADGLSLHAYWRDLTDPNAALLGAALWMSTQRIVPGVSSAAALDLAWAAHDDAARMIEGQRGSEAAPSRRAEAIFRAASAQVALARGELEQCVAEAERAAALDPAASAWICDGTGALAKELTGVAGEGSAQHRGELSHMAHQRGLLAEDATAGFVADALRSLRRLDRAAVDDALQTFSKMTPGGAMWTFAVYLKAMHGALWGEPAKSLAALDAAKTSHGLSSAEQNEPLGSLLLSRARIALLDRLGADSAALEAAHGQDPRWRWLPEARSLLWAGRYDAARRAADSGIFAEGTRLGDRVGLRAVRAGALLLDPATDKEVAIEAVLEAVAECVEHQTLMPLGMLPASVRSAMLAAFRAHRRSQLDRASVDSFLAALDGLVPVGEVVTAPVRLTRREKELLPLLAGADAIPEIAARLQVSPHTVRKQVVNLRRKFGAKSRSELIRQARDQGMV</sequence>
<dbReference type="OrthoDB" id="134985at2"/>